<proteinExistence type="predicted"/>
<dbReference type="Pfam" id="PF00078">
    <property type="entry name" value="RVT_1"/>
    <property type="match status" value="1"/>
</dbReference>
<accession>A0A4U1YLE3</accession>
<evidence type="ECO:0000259" key="1">
    <source>
        <dbReference type="PROSITE" id="PS50878"/>
    </source>
</evidence>
<reference evidence="2 3" key="1">
    <citation type="submission" date="2019-04" db="EMBL/GenBank/DDBJ databases">
        <title>A reverse ecology approach based on a biological definition of microbial populations.</title>
        <authorList>
            <person name="Arevalo P."/>
            <person name="Vaninsberghe D."/>
            <person name="Elsherbini J."/>
            <person name="Gore J."/>
            <person name="Polz M."/>
        </authorList>
    </citation>
    <scope>NUCLEOTIDE SEQUENCE [LARGE SCALE GENOMIC DNA]</scope>
    <source>
        <strain evidence="2 3">10N.261.46.E4</strain>
    </source>
</reference>
<organism evidence="2 3">
    <name type="scientific">Vibrio kanaloae</name>
    <dbReference type="NCBI Taxonomy" id="170673"/>
    <lineage>
        <taxon>Bacteria</taxon>
        <taxon>Pseudomonadati</taxon>
        <taxon>Pseudomonadota</taxon>
        <taxon>Gammaproteobacteria</taxon>
        <taxon>Vibrionales</taxon>
        <taxon>Vibrionaceae</taxon>
        <taxon>Vibrio</taxon>
    </lineage>
</organism>
<gene>
    <name evidence="2" type="ORF">FCV52_20880</name>
</gene>
<dbReference type="PROSITE" id="PS50878">
    <property type="entry name" value="RT_POL"/>
    <property type="match status" value="1"/>
</dbReference>
<dbReference type="Proteomes" id="UP000305234">
    <property type="component" value="Unassembled WGS sequence"/>
</dbReference>
<feature type="domain" description="Reverse transcriptase" evidence="1">
    <location>
        <begin position="94"/>
        <end position="453"/>
    </location>
</feature>
<evidence type="ECO:0000313" key="3">
    <source>
        <dbReference type="Proteomes" id="UP000305234"/>
    </source>
</evidence>
<protein>
    <recommendedName>
        <fullName evidence="1">Reverse transcriptase domain-containing protein</fullName>
    </recommendedName>
</protein>
<name>A0A4U1YLE3_9VIBR</name>
<dbReference type="InterPro" id="IPR000477">
    <property type="entry name" value="RT_dom"/>
</dbReference>
<evidence type="ECO:0000313" key="2">
    <source>
        <dbReference type="EMBL" id="TKF21442.1"/>
    </source>
</evidence>
<dbReference type="EMBL" id="SYUW01000084">
    <property type="protein sequence ID" value="TKF21442.1"/>
    <property type="molecule type" value="Genomic_DNA"/>
</dbReference>
<dbReference type="SUPFAM" id="SSF56672">
    <property type="entry name" value="DNA/RNA polymerases"/>
    <property type="match status" value="1"/>
</dbReference>
<dbReference type="AlphaFoldDB" id="A0A4U1YLE3"/>
<dbReference type="InterPro" id="IPR043502">
    <property type="entry name" value="DNA/RNA_pol_sf"/>
</dbReference>
<sequence length="551" mass="64055">MKKSHIQLAWKSKFSECSGNPRDKHRSNYLHFDVKPDLTSACKKIFKPSYIKKHSFWPFIFYKAKAEKIKLLSELLSKHSLALPPSLNNKKHLPKNIKGIIDSDPEISKALISTKGNPHKYATWKLRPICYASHFDSLIYSYYSELLSYDYEKLLAVKNLDENVLAFRKSQSRSKVCNIDHSYKAFGDIKNYEKCIVLAFDVSSFFDILDHKILKNKWLQVVQQSSNVDRLPDDHFSVYKSITSYSYVDRDEVYDLFKISKNNPKNVSRSVKKEIEFNTLPETKHPITKNNCRIRLCSGDAFRKLSKSKELKIKKNLEGRGIPQGSPMSGLLSNIYMIDFDIKLKDYTESLNGKYYRYCDDLLCILPINEHAEIIKTASDLEGFVYKLASKSKLDVNKKKTEKYAFMPDNTLQAIYPDKKANAPEKLTTRVACARISGSELIYSRLQYLGFKFDGEKITIRSSSISRYQKKLKRGIKYHLQLKRKYDPTGNLKRQKLRKLYSHVGESNFPIYAYRSAKVMKSPAIRKQLSRHQKEINFQIKTISKRIKIDP</sequence>
<dbReference type="RefSeq" id="WP_136998856.1">
    <property type="nucleotide sequence ID" value="NZ_SYUW01000084.1"/>
</dbReference>
<comment type="caution">
    <text evidence="2">The sequence shown here is derived from an EMBL/GenBank/DDBJ whole genome shotgun (WGS) entry which is preliminary data.</text>
</comment>